<dbReference type="GO" id="GO:0003700">
    <property type="term" value="F:DNA-binding transcription factor activity"/>
    <property type="evidence" value="ECO:0007669"/>
    <property type="project" value="InterPro"/>
</dbReference>
<proteinExistence type="predicted"/>
<organism evidence="5 6">
    <name type="scientific">Lucifera butyrica</name>
    <dbReference type="NCBI Taxonomy" id="1351585"/>
    <lineage>
        <taxon>Bacteria</taxon>
        <taxon>Bacillati</taxon>
        <taxon>Bacillota</taxon>
        <taxon>Negativicutes</taxon>
        <taxon>Veillonellales</taxon>
        <taxon>Veillonellaceae</taxon>
        <taxon>Lucifera</taxon>
    </lineage>
</organism>
<dbReference type="InterPro" id="IPR009057">
    <property type="entry name" value="Homeodomain-like_sf"/>
</dbReference>
<feature type="domain" description="HTH araC/xylS-type" evidence="4">
    <location>
        <begin position="159"/>
        <end position="256"/>
    </location>
</feature>
<keyword evidence="2" id="KW-0238">DNA-binding</keyword>
<reference evidence="5 6" key="1">
    <citation type="submission" date="2018-06" db="EMBL/GenBank/DDBJ databases">
        <authorList>
            <person name="Strepis N."/>
        </authorList>
    </citation>
    <scope>NUCLEOTIDE SEQUENCE [LARGE SCALE GENOMIC DNA]</scope>
    <source>
        <strain evidence="5">LUCI</strain>
    </source>
</reference>
<keyword evidence="6" id="KW-1185">Reference proteome</keyword>
<evidence type="ECO:0000313" key="5">
    <source>
        <dbReference type="EMBL" id="VBB08882.1"/>
    </source>
</evidence>
<name>A0A498RFM3_9FIRM</name>
<sequence length="258" mass="29492">MEKFIYKQSAGITALSASFTDFSYKKHCHQEYAFGVTLRGIQQYNLDGNSCLSYEKGVMLFSPEQTHDGRAHDKSGLDYVMVYVEPKIIMDIGKRDVVRFPSPIVYNHSLANNIISLASVILNEKNEILSSELLLSIVETLVPTEIYTVSLKGDNTLIKKAKEMIYCSMERVLKLDEICSELAISKFQFIRLFKANTGISPYQYFLFCKLNHVKKILERNKDVYSAVTECGFVDLSHLNRHFKRVYGVTALEFISHLN</sequence>
<evidence type="ECO:0000313" key="6">
    <source>
        <dbReference type="Proteomes" id="UP000277811"/>
    </source>
</evidence>
<gene>
    <name evidence="5" type="ORF">LUCI_4165</name>
</gene>
<dbReference type="SUPFAM" id="SSF51215">
    <property type="entry name" value="Regulatory protein AraC"/>
    <property type="match status" value="1"/>
</dbReference>
<evidence type="ECO:0000256" key="1">
    <source>
        <dbReference type="ARBA" id="ARBA00023015"/>
    </source>
</evidence>
<dbReference type="RefSeq" id="WP_122629723.1">
    <property type="nucleotide sequence ID" value="NZ_UPPP01000101.1"/>
</dbReference>
<dbReference type="InterPro" id="IPR003313">
    <property type="entry name" value="AraC-bd"/>
</dbReference>
<keyword evidence="1" id="KW-0805">Transcription regulation</keyword>
<protein>
    <recommendedName>
        <fullName evidence="4">HTH araC/xylS-type domain-containing protein</fullName>
    </recommendedName>
</protein>
<dbReference type="Pfam" id="PF02311">
    <property type="entry name" value="AraC_binding"/>
    <property type="match status" value="1"/>
</dbReference>
<dbReference type="SUPFAM" id="SSF46689">
    <property type="entry name" value="Homeodomain-like"/>
    <property type="match status" value="2"/>
</dbReference>
<dbReference type="Proteomes" id="UP000277811">
    <property type="component" value="Unassembled WGS sequence"/>
</dbReference>
<dbReference type="EMBL" id="UPPP01000101">
    <property type="protein sequence ID" value="VBB08882.1"/>
    <property type="molecule type" value="Genomic_DNA"/>
</dbReference>
<evidence type="ECO:0000256" key="2">
    <source>
        <dbReference type="ARBA" id="ARBA00023125"/>
    </source>
</evidence>
<dbReference type="InterPro" id="IPR037923">
    <property type="entry name" value="HTH-like"/>
</dbReference>
<dbReference type="PANTHER" id="PTHR46796">
    <property type="entry name" value="HTH-TYPE TRANSCRIPTIONAL ACTIVATOR RHAS-RELATED"/>
    <property type="match status" value="1"/>
</dbReference>
<keyword evidence="3" id="KW-0804">Transcription</keyword>
<dbReference type="AlphaFoldDB" id="A0A498RFM3"/>
<dbReference type="GO" id="GO:0043565">
    <property type="term" value="F:sequence-specific DNA binding"/>
    <property type="evidence" value="ECO:0007669"/>
    <property type="project" value="InterPro"/>
</dbReference>
<evidence type="ECO:0000259" key="4">
    <source>
        <dbReference type="PROSITE" id="PS01124"/>
    </source>
</evidence>
<dbReference type="Pfam" id="PF12833">
    <property type="entry name" value="HTH_18"/>
    <property type="match status" value="1"/>
</dbReference>
<dbReference type="Gene3D" id="1.10.10.60">
    <property type="entry name" value="Homeodomain-like"/>
    <property type="match status" value="1"/>
</dbReference>
<evidence type="ECO:0000256" key="3">
    <source>
        <dbReference type="ARBA" id="ARBA00023163"/>
    </source>
</evidence>
<dbReference type="InterPro" id="IPR050204">
    <property type="entry name" value="AraC_XylS_family_regulators"/>
</dbReference>
<dbReference type="SMART" id="SM00342">
    <property type="entry name" value="HTH_ARAC"/>
    <property type="match status" value="1"/>
</dbReference>
<accession>A0A498RFM3</accession>
<dbReference type="PROSITE" id="PS01124">
    <property type="entry name" value="HTH_ARAC_FAMILY_2"/>
    <property type="match status" value="1"/>
</dbReference>
<dbReference type="PANTHER" id="PTHR46796:SF2">
    <property type="entry name" value="TRANSCRIPTIONAL REGULATORY PROTEIN"/>
    <property type="match status" value="1"/>
</dbReference>
<dbReference type="OrthoDB" id="324626at2"/>
<dbReference type="InterPro" id="IPR018060">
    <property type="entry name" value="HTH_AraC"/>
</dbReference>